<accession>A0A8S2V1F1</accession>
<comment type="caution">
    <text evidence="2">The sequence shown here is derived from an EMBL/GenBank/DDBJ whole genome shotgun (WGS) entry which is preliminary data.</text>
</comment>
<dbReference type="AlphaFoldDB" id="A0A8S2V1F1"/>
<protein>
    <submittedName>
        <fullName evidence="2">Uncharacterized protein</fullName>
    </submittedName>
</protein>
<keyword evidence="1" id="KW-1133">Transmembrane helix</keyword>
<keyword evidence="1" id="KW-0812">Transmembrane</keyword>
<evidence type="ECO:0000313" key="3">
    <source>
        <dbReference type="Proteomes" id="UP000676336"/>
    </source>
</evidence>
<name>A0A8S2V1F1_9BILA</name>
<dbReference type="Proteomes" id="UP000676336">
    <property type="component" value="Unassembled WGS sequence"/>
</dbReference>
<keyword evidence="1" id="KW-0472">Membrane</keyword>
<feature type="non-terminal residue" evidence="2">
    <location>
        <position position="67"/>
    </location>
</feature>
<sequence length="67" mass="7640">MVKVELTSSSVRDELLNKKRIIVNYITYDIIEYLAPANVLICSTCMALGYFKKQCTQIKETCRTCGD</sequence>
<organism evidence="2 3">
    <name type="scientific">Rotaria magnacalcarata</name>
    <dbReference type="NCBI Taxonomy" id="392030"/>
    <lineage>
        <taxon>Eukaryota</taxon>
        <taxon>Metazoa</taxon>
        <taxon>Spiralia</taxon>
        <taxon>Gnathifera</taxon>
        <taxon>Rotifera</taxon>
        <taxon>Eurotatoria</taxon>
        <taxon>Bdelloidea</taxon>
        <taxon>Philodinida</taxon>
        <taxon>Philodinidae</taxon>
        <taxon>Rotaria</taxon>
    </lineage>
</organism>
<evidence type="ECO:0000313" key="2">
    <source>
        <dbReference type="EMBL" id="CAF4374949.1"/>
    </source>
</evidence>
<reference evidence="2" key="1">
    <citation type="submission" date="2021-02" db="EMBL/GenBank/DDBJ databases">
        <authorList>
            <person name="Nowell W R."/>
        </authorList>
    </citation>
    <scope>NUCLEOTIDE SEQUENCE</scope>
</reference>
<proteinExistence type="predicted"/>
<evidence type="ECO:0000256" key="1">
    <source>
        <dbReference type="SAM" id="Phobius"/>
    </source>
</evidence>
<gene>
    <name evidence="2" type="ORF">SMN809_LOCUS29312</name>
</gene>
<feature type="transmembrane region" description="Helical" evidence="1">
    <location>
        <begin position="33"/>
        <end position="51"/>
    </location>
</feature>
<dbReference type="EMBL" id="CAJOBI010051689">
    <property type="protein sequence ID" value="CAF4374949.1"/>
    <property type="molecule type" value="Genomic_DNA"/>
</dbReference>